<accession>P72665</accession>
<reference evidence="1 2" key="1">
    <citation type="journal article" date="1995" name="DNA Res.">
        <title>Sequence analysis of the genome of the unicellular cyanobacterium Synechocystis sp. strain PCC6803. I. Sequence features in the 1 Mb region from map positions 64% to 92% of the genome.</title>
        <authorList>
            <person name="Kaneko T."/>
            <person name="Tanaka A."/>
            <person name="Sato S."/>
            <person name="Kotani H."/>
            <person name="Sazuka T."/>
            <person name="Miyajima N."/>
            <person name="Sugiura M."/>
            <person name="Tabata S."/>
        </authorList>
    </citation>
    <scope>NUCLEOTIDE SEQUENCE [LARGE SCALE GENOMIC DNA]</scope>
    <source>
        <strain evidence="2">ATCC 27184 / PCC 6803 / Kazusa</strain>
    </source>
</reference>
<reference evidence="1 2" key="2">
    <citation type="journal article" date="1996" name="DNA Res.">
        <title>Sequence analysis of the genome of the unicellular cyanobacterium Synechocystis sp. strain PCC6803. II. Sequence determination of the entire genome and assignment of potential protein-coding regions.</title>
        <authorList>
            <person name="Kaneko T."/>
            <person name="Sato S."/>
            <person name="Kotani H."/>
            <person name="Tanaka A."/>
            <person name="Asamizu E."/>
            <person name="Nakamura Y."/>
            <person name="Miyajima N."/>
            <person name="Hirosawa M."/>
            <person name="Sugiura M."/>
            <person name="Sasamoto S."/>
            <person name="Kimura T."/>
            <person name="Hosouchi T."/>
            <person name="Matsuno A."/>
            <person name="Muraki A."/>
            <person name="Nakazaki N."/>
            <person name="Naruo K."/>
            <person name="Okumura S."/>
            <person name="Shimpo S."/>
            <person name="Takeuchi C."/>
            <person name="Wada T."/>
            <person name="Watanabe A."/>
            <person name="Yamada M."/>
            <person name="Yasuda M."/>
            <person name="Tabata S."/>
        </authorList>
    </citation>
    <scope>NUCLEOTIDE SEQUENCE [LARGE SCALE GENOMIC DNA]</scope>
    <source>
        <strain evidence="2">ATCC 27184 / PCC 6803 / Kazusa</strain>
    </source>
</reference>
<dbReference type="PANTHER" id="PTHR37291:SF1">
    <property type="entry name" value="TYPE IV METHYL-DIRECTED RESTRICTION ENZYME ECOKMCRB SUBUNIT"/>
    <property type="match status" value="1"/>
</dbReference>
<protein>
    <submittedName>
        <fullName evidence="1">LlaI.2 protein</fullName>
    </submittedName>
</protein>
<proteinExistence type="predicted"/>
<dbReference type="EnsemblBacteria" id="BAA16667">
    <property type="protein sequence ID" value="BAA16667"/>
    <property type="gene ID" value="BAA16667"/>
</dbReference>
<dbReference type="EMBL" id="BA000022">
    <property type="protein sequence ID" value="BAA16667.1"/>
    <property type="molecule type" value="Genomic_DNA"/>
</dbReference>
<dbReference type="AlphaFoldDB" id="P72665"/>
<dbReference type="FunCoup" id="P72665">
    <property type="interactions" value="9"/>
</dbReference>
<dbReference type="Gene3D" id="3.40.50.300">
    <property type="entry name" value="P-loop containing nucleotide triphosphate hydrolases"/>
    <property type="match status" value="1"/>
</dbReference>
<dbReference type="InterPro" id="IPR052934">
    <property type="entry name" value="Methyl-DNA_Rec/Restrict_Enz"/>
</dbReference>
<gene>
    <name evidence="1" type="primary">llaI.2</name>
</gene>
<dbReference type="PIR" id="S74515">
    <property type="entry name" value="S74515"/>
</dbReference>
<dbReference type="KEGG" id="syn:sll0709"/>
<dbReference type="PANTHER" id="PTHR37291">
    <property type="entry name" value="5-METHYLCYTOSINE-SPECIFIC RESTRICTION ENZYME B"/>
    <property type="match status" value="1"/>
</dbReference>
<dbReference type="eggNOG" id="COG1401">
    <property type="taxonomic scope" value="Bacteria"/>
</dbReference>
<name>P72665_SYNY3</name>
<dbReference type="STRING" id="1148.gene:10497522"/>
<keyword evidence="2" id="KW-1185">Reference proteome</keyword>
<evidence type="ECO:0000313" key="1">
    <source>
        <dbReference type="EMBL" id="BAA16667.1"/>
    </source>
</evidence>
<organism evidence="1 2">
    <name type="scientific">Synechocystis sp. (strain ATCC 27184 / PCC 6803 / Kazusa)</name>
    <dbReference type="NCBI Taxonomy" id="1111708"/>
    <lineage>
        <taxon>Bacteria</taxon>
        <taxon>Bacillati</taxon>
        <taxon>Cyanobacteriota</taxon>
        <taxon>Cyanophyceae</taxon>
        <taxon>Synechococcales</taxon>
        <taxon>Merismopediaceae</taxon>
        <taxon>Synechocystis</taxon>
    </lineage>
</organism>
<sequence length="462" mass="54094">MRNVSNIILSKWLKTDLQKQQPYETMEDFESLKRRDFIAKTNKEFERLRWRQSEQYNYIRKTYGQIVRDKLTDEQLLDLLDRLQHQGNDKSKGHYKVMNSPIQKIFFGCPGTGKSHKISNDDDGGIVKQVLGIDKNIHPENLIKTVFHPEYTYGDFMGKLMPMTMNDDKDKSVYYQFYEGHFLKALAQAYKNIIIAQKEGVQAQNVALVIDEINRGNSSAIFGTVFQLLDRGRDGWSAYGINISDLEFRKMVELIGFQQTGIDDGNPTYKYQNKGSSNVLEKFTVFEEIKIKVKVNTAVGSSIRIPYNLSIFGTMNTSDNSIYFMDNAFKRRWEWEYVDWKQDNDQEINNVILIDYGNVNLKWTDLVEKFNNFIKDNHNSVRSGRIEDMQIGYHFINTAIVTEDQIKNKLMFFVWDSVFNRDKNPLRELLGFNKNDKKLVTFGDFITHHEAFVMNLINYQSK</sequence>
<dbReference type="InParanoid" id="P72665"/>
<evidence type="ECO:0000313" key="2">
    <source>
        <dbReference type="Proteomes" id="UP000001425"/>
    </source>
</evidence>
<dbReference type="PaxDb" id="1148-1651739"/>
<dbReference type="IntAct" id="P72665">
    <property type="interactions" value="1"/>
</dbReference>
<dbReference type="Proteomes" id="UP000001425">
    <property type="component" value="Chromosome"/>
</dbReference>
<dbReference type="InterPro" id="IPR027417">
    <property type="entry name" value="P-loop_NTPase"/>
</dbReference>
<dbReference type="PhylomeDB" id="P72665"/>